<comment type="caution">
    <text evidence="5">The sequence shown here is derived from an EMBL/GenBank/DDBJ whole genome shotgun (WGS) entry which is preliminary data.</text>
</comment>
<dbReference type="InterPro" id="IPR013149">
    <property type="entry name" value="ADH-like_C"/>
</dbReference>
<dbReference type="InterPro" id="IPR011032">
    <property type="entry name" value="GroES-like_sf"/>
</dbReference>
<keyword evidence="3" id="KW-0732">Signal</keyword>
<dbReference type="EMBL" id="CAWYQH010000024">
    <property type="protein sequence ID" value="CAK8675959.1"/>
    <property type="molecule type" value="Genomic_DNA"/>
</dbReference>
<name>A0ABP0F8C1_CLALP</name>
<dbReference type="PANTHER" id="PTHR48106:SF18">
    <property type="entry name" value="QUINONE OXIDOREDUCTASE PIG3"/>
    <property type="match status" value="1"/>
</dbReference>
<dbReference type="Pfam" id="PF00107">
    <property type="entry name" value="ADH_zinc_N"/>
    <property type="match status" value="1"/>
</dbReference>
<keyword evidence="6" id="KW-1185">Reference proteome</keyword>
<evidence type="ECO:0000313" key="5">
    <source>
        <dbReference type="EMBL" id="CAK8675959.1"/>
    </source>
</evidence>
<sequence>MATMFKNLFMLTSLKVFFTSQVCRSSTTMMRSVMQNKFGDAEEFYISENTPVPQPKADQILLRVYAASLNRADILMREGKYPGLKNVITLGLDASGVVESVGSNCTKWKAGDKVMALLNGGGYAEYAVVNQDHVMPMPDHLSFIESAAIPEVWLTAYQLLHFVGNMESNETVLVHGGGSGVGTAAIQLVKMAKSQSIVTAGTTRKIDFAKQLGAFAGFNYKEGEFAEKVKSATQGKGVNLILDCVAGSFWKQNIDCLATEGRWVVYGTLGGRNVDGPLLGQVIAKRASIIGTTLKARSNDYKARLVAAFSENAVPHFTEGNQNLHPVIDQVFPLESVAESHKYMESNKSNGKIVLVVKDRSHGEL</sequence>
<dbReference type="Pfam" id="PF08240">
    <property type="entry name" value="ADH_N"/>
    <property type="match status" value="1"/>
</dbReference>
<dbReference type="InterPro" id="IPR020843">
    <property type="entry name" value="ER"/>
</dbReference>
<accession>A0ABP0F8C1</accession>
<organism evidence="5 6">
    <name type="scientific">Clavelina lepadiformis</name>
    <name type="common">Light-bulb sea squirt</name>
    <name type="synonym">Ascidia lepadiformis</name>
    <dbReference type="NCBI Taxonomy" id="159417"/>
    <lineage>
        <taxon>Eukaryota</taxon>
        <taxon>Metazoa</taxon>
        <taxon>Chordata</taxon>
        <taxon>Tunicata</taxon>
        <taxon>Ascidiacea</taxon>
        <taxon>Aplousobranchia</taxon>
        <taxon>Clavelinidae</taxon>
        <taxon>Clavelina</taxon>
    </lineage>
</organism>
<dbReference type="PANTHER" id="PTHR48106">
    <property type="entry name" value="QUINONE OXIDOREDUCTASE PIG3-RELATED"/>
    <property type="match status" value="1"/>
</dbReference>
<reference evidence="5 6" key="1">
    <citation type="submission" date="2024-02" db="EMBL/GenBank/DDBJ databases">
        <authorList>
            <person name="Daric V."/>
            <person name="Darras S."/>
        </authorList>
    </citation>
    <scope>NUCLEOTIDE SEQUENCE [LARGE SCALE GENOMIC DNA]</scope>
</reference>
<dbReference type="Gene3D" id="3.40.50.720">
    <property type="entry name" value="NAD(P)-binding Rossmann-like Domain"/>
    <property type="match status" value="1"/>
</dbReference>
<protein>
    <recommendedName>
        <fullName evidence="4">Enoyl reductase (ER) domain-containing protein</fullName>
    </recommendedName>
</protein>
<dbReference type="NCBIfam" id="TIGR02824">
    <property type="entry name" value="quinone_pig3"/>
    <property type="match status" value="1"/>
</dbReference>
<dbReference type="SUPFAM" id="SSF50129">
    <property type="entry name" value="GroES-like"/>
    <property type="match status" value="1"/>
</dbReference>
<dbReference type="SMART" id="SM00829">
    <property type="entry name" value="PKS_ER"/>
    <property type="match status" value="1"/>
</dbReference>
<evidence type="ECO:0000259" key="4">
    <source>
        <dbReference type="SMART" id="SM00829"/>
    </source>
</evidence>
<dbReference type="Gene3D" id="3.90.180.10">
    <property type="entry name" value="Medium-chain alcohol dehydrogenases, catalytic domain"/>
    <property type="match status" value="1"/>
</dbReference>
<feature type="domain" description="Enoyl reductase (ER)" evidence="4">
    <location>
        <begin position="39"/>
        <end position="355"/>
    </location>
</feature>
<dbReference type="CDD" id="cd05276">
    <property type="entry name" value="p53_inducible_oxidoreductase"/>
    <property type="match status" value="1"/>
</dbReference>
<evidence type="ECO:0000313" key="6">
    <source>
        <dbReference type="Proteomes" id="UP001642483"/>
    </source>
</evidence>
<gene>
    <name evidence="5" type="ORF">CVLEPA_LOCUS5477</name>
</gene>
<dbReference type="InterPro" id="IPR036291">
    <property type="entry name" value="NAD(P)-bd_dom_sf"/>
</dbReference>
<keyword evidence="2" id="KW-0560">Oxidoreductase</keyword>
<evidence type="ECO:0000256" key="2">
    <source>
        <dbReference type="ARBA" id="ARBA00023002"/>
    </source>
</evidence>
<dbReference type="SUPFAM" id="SSF51735">
    <property type="entry name" value="NAD(P)-binding Rossmann-fold domains"/>
    <property type="match status" value="1"/>
</dbReference>
<keyword evidence="1" id="KW-0521">NADP</keyword>
<feature type="chain" id="PRO_5045789834" description="Enoyl reductase (ER) domain-containing protein" evidence="3">
    <location>
        <begin position="26"/>
        <end position="365"/>
    </location>
</feature>
<evidence type="ECO:0000256" key="3">
    <source>
        <dbReference type="SAM" id="SignalP"/>
    </source>
</evidence>
<dbReference type="InterPro" id="IPR013154">
    <property type="entry name" value="ADH-like_N"/>
</dbReference>
<dbReference type="InterPro" id="IPR014189">
    <property type="entry name" value="Quinone_OxRdtase_PIG3"/>
</dbReference>
<proteinExistence type="predicted"/>
<dbReference type="Proteomes" id="UP001642483">
    <property type="component" value="Unassembled WGS sequence"/>
</dbReference>
<feature type="signal peptide" evidence="3">
    <location>
        <begin position="1"/>
        <end position="25"/>
    </location>
</feature>
<evidence type="ECO:0000256" key="1">
    <source>
        <dbReference type="ARBA" id="ARBA00022857"/>
    </source>
</evidence>